<evidence type="ECO:0000256" key="1">
    <source>
        <dbReference type="SAM" id="MobiDB-lite"/>
    </source>
</evidence>
<protein>
    <submittedName>
        <fullName evidence="2">Uncharacterized protein</fullName>
    </submittedName>
</protein>
<dbReference type="Proteomes" id="UP000241444">
    <property type="component" value="Unassembled WGS sequence"/>
</dbReference>
<organism evidence="2 3">
    <name type="scientific">Phyllobacterium brassicacearum</name>
    <dbReference type="NCBI Taxonomy" id="314235"/>
    <lineage>
        <taxon>Bacteria</taxon>
        <taxon>Pseudomonadati</taxon>
        <taxon>Pseudomonadota</taxon>
        <taxon>Alphaproteobacteria</taxon>
        <taxon>Hyphomicrobiales</taxon>
        <taxon>Phyllobacteriaceae</taxon>
        <taxon>Phyllobacterium</taxon>
    </lineage>
</organism>
<evidence type="ECO:0000313" key="2">
    <source>
        <dbReference type="EMBL" id="PSH70948.1"/>
    </source>
</evidence>
<proteinExistence type="predicted"/>
<reference evidence="3" key="1">
    <citation type="submission" date="2017-11" db="EMBL/GenBank/DDBJ databases">
        <authorList>
            <person name="Kuznetsova I."/>
            <person name="Sazanova A."/>
            <person name="Chirak E."/>
            <person name="Safronova V."/>
            <person name="Willems A."/>
        </authorList>
    </citation>
    <scope>NUCLEOTIDE SEQUENCE [LARGE SCALE GENOMIC DNA]</scope>
    <source>
        <strain evidence="3">STM 196</strain>
    </source>
</reference>
<sequence>MRHRLQTFCPSKTVHSRIVNALWIENGGTPWNMPPDWEPDRAWASQLDLNLIPNLGPMSVAILEEWLAAGDDEDPGEENEAPEPEPKE</sequence>
<dbReference type="RefSeq" id="WP_106709365.1">
    <property type="nucleotide sequence ID" value="NZ_PGGO01000001.1"/>
</dbReference>
<accession>A0A2P7BWW8</accession>
<dbReference type="AlphaFoldDB" id="A0A2P7BWW8"/>
<gene>
    <name evidence="2" type="ORF">CU102_02570</name>
</gene>
<comment type="caution">
    <text evidence="2">The sequence shown here is derived from an EMBL/GenBank/DDBJ whole genome shotgun (WGS) entry which is preliminary data.</text>
</comment>
<dbReference type="EMBL" id="PGGO01000001">
    <property type="protein sequence ID" value="PSH70948.1"/>
    <property type="molecule type" value="Genomic_DNA"/>
</dbReference>
<name>A0A2P7BWW8_9HYPH</name>
<feature type="region of interest" description="Disordered" evidence="1">
    <location>
        <begin position="68"/>
        <end position="88"/>
    </location>
</feature>
<keyword evidence="3" id="KW-1185">Reference proteome</keyword>
<feature type="compositionally biased region" description="Acidic residues" evidence="1">
    <location>
        <begin position="70"/>
        <end position="88"/>
    </location>
</feature>
<evidence type="ECO:0000313" key="3">
    <source>
        <dbReference type="Proteomes" id="UP000241444"/>
    </source>
</evidence>
<dbReference type="OrthoDB" id="8116163at2"/>